<proteinExistence type="predicted"/>
<evidence type="ECO:0008006" key="4">
    <source>
        <dbReference type="Google" id="ProtNLM"/>
    </source>
</evidence>
<keyword evidence="1" id="KW-1133">Transmembrane helix</keyword>
<dbReference type="RefSeq" id="WP_090363998.1">
    <property type="nucleotide sequence ID" value="NZ_FNEM01000004.1"/>
</dbReference>
<dbReference type="EMBL" id="FNEM01000004">
    <property type="protein sequence ID" value="SDJ00235.1"/>
    <property type="molecule type" value="Genomic_DNA"/>
</dbReference>
<evidence type="ECO:0000313" key="2">
    <source>
        <dbReference type="EMBL" id="SDJ00235.1"/>
    </source>
</evidence>
<organism evidence="2 3">
    <name type="scientific">Ferrimonas sediminum</name>
    <dbReference type="NCBI Taxonomy" id="718193"/>
    <lineage>
        <taxon>Bacteria</taxon>
        <taxon>Pseudomonadati</taxon>
        <taxon>Pseudomonadota</taxon>
        <taxon>Gammaproteobacteria</taxon>
        <taxon>Alteromonadales</taxon>
        <taxon>Ferrimonadaceae</taxon>
        <taxon>Ferrimonas</taxon>
    </lineage>
</organism>
<evidence type="ECO:0000313" key="3">
    <source>
        <dbReference type="Proteomes" id="UP000199527"/>
    </source>
</evidence>
<sequence length="139" mass="15813">MDDLPRYPFPAPRSQWAPLPWCLSCLVLLSLFWWPDNRLPAQGLWQGVVAVVALALPLLRSGKRPPSFALNELGQGVRLDSGEAIEVSHWSLVLPGAVMLVVRPERRLWWLRRSQLDTTGWRRLCRIVLAARLRDPESG</sequence>
<dbReference type="Proteomes" id="UP000199527">
    <property type="component" value="Unassembled WGS sequence"/>
</dbReference>
<name>A0A1G8Q735_9GAMM</name>
<accession>A0A1G8Q735</accession>
<gene>
    <name evidence="2" type="ORF">SAMN04488540_104196</name>
</gene>
<feature type="transmembrane region" description="Helical" evidence="1">
    <location>
        <begin position="16"/>
        <end position="34"/>
    </location>
</feature>
<keyword evidence="1" id="KW-0472">Membrane</keyword>
<dbReference type="AlphaFoldDB" id="A0A1G8Q735"/>
<protein>
    <recommendedName>
        <fullName evidence="4">Toxin CptA</fullName>
    </recommendedName>
</protein>
<keyword evidence="1" id="KW-0812">Transmembrane</keyword>
<reference evidence="3" key="1">
    <citation type="submission" date="2016-10" db="EMBL/GenBank/DDBJ databases">
        <authorList>
            <person name="Varghese N."/>
            <person name="Submissions S."/>
        </authorList>
    </citation>
    <scope>NUCLEOTIDE SEQUENCE [LARGE SCALE GENOMIC DNA]</scope>
    <source>
        <strain evidence="3">DSM 23317</strain>
    </source>
</reference>
<keyword evidence="3" id="KW-1185">Reference proteome</keyword>
<evidence type="ECO:0000256" key="1">
    <source>
        <dbReference type="SAM" id="Phobius"/>
    </source>
</evidence>
<dbReference type="OrthoDB" id="6402945at2"/>